<evidence type="ECO:0000256" key="5">
    <source>
        <dbReference type="ARBA" id="ARBA00023136"/>
    </source>
</evidence>
<dbReference type="CDD" id="cd16914">
    <property type="entry name" value="EcfT"/>
    <property type="match status" value="1"/>
</dbReference>
<dbReference type="EMBL" id="VNHO01000004">
    <property type="protein sequence ID" value="TYP57879.1"/>
    <property type="molecule type" value="Genomic_DNA"/>
</dbReference>
<dbReference type="PANTHER" id="PTHR34857">
    <property type="entry name" value="SLL0384 PROTEIN"/>
    <property type="match status" value="1"/>
</dbReference>
<dbReference type="InterPro" id="IPR051611">
    <property type="entry name" value="ECF_transporter_component"/>
</dbReference>
<dbReference type="Pfam" id="PF02361">
    <property type="entry name" value="CbiQ"/>
    <property type="match status" value="1"/>
</dbReference>
<keyword evidence="4 6" id="KW-1133">Transmembrane helix</keyword>
<dbReference type="GO" id="GO:0005886">
    <property type="term" value="C:plasma membrane"/>
    <property type="evidence" value="ECO:0007669"/>
    <property type="project" value="UniProtKB-ARBA"/>
</dbReference>
<evidence type="ECO:0000256" key="4">
    <source>
        <dbReference type="ARBA" id="ARBA00022989"/>
    </source>
</evidence>
<evidence type="ECO:0000313" key="7">
    <source>
        <dbReference type="EMBL" id="TYP57879.1"/>
    </source>
</evidence>
<dbReference type="RefSeq" id="WP_148866362.1">
    <property type="nucleotide sequence ID" value="NZ_VNHO01000004.1"/>
</dbReference>
<dbReference type="InterPro" id="IPR003339">
    <property type="entry name" value="ABC/ECF_trnsptr_transmembrane"/>
</dbReference>
<protein>
    <submittedName>
        <fullName evidence="7">Cobalt/nickel transport system permease protein</fullName>
    </submittedName>
</protein>
<proteinExistence type="predicted"/>
<keyword evidence="2" id="KW-1003">Cell membrane</keyword>
<evidence type="ECO:0000313" key="8">
    <source>
        <dbReference type="Proteomes" id="UP000322294"/>
    </source>
</evidence>
<comment type="caution">
    <text evidence="7">The sequence shown here is derived from an EMBL/GenBank/DDBJ whole genome shotgun (WGS) entry which is preliminary data.</text>
</comment>
<dbReference type="OrthoDB" id="8585740at2"/>
<dbReference type="PANTHER" id="PTHR34857:SF2">
    <property type="entry name" value="SLL0384 PROTEIN"/>
    <property type="match status" value="1"/>
</dbReference>
<reference evidence="7 8" key="1">
    <citation type="submission" date="2019-07" db="EMBL/GenBank/DDBJ databases">
        <title>Genomic Encyclopedia of Type Strains, Phase I: the one thousand microbial genomes (KMG-I) project.</title>
        <authorList>
            <person name="Kyrpides N."/>
        </authorList>
    </citation>
    <scope>NUCLEOTIDE SEQUENCE [LARGE SCALE GENOMIC DNA]</scope>
    <source>
        <strain evidence="7 8">DSM 16647</strain>
    </source>
</reference>
<keyword evidence="8" id="KW-1185">Reference proteome</keyword>
<keyword evidence="3 6" id="KW-0812">Transmembrane</keyword>
<dbReference type="AlphaFoldDB" id="A0A5S5AWZ4"/>
<evidence type="ECO:0000256" key="6">
    <source>
        <dbReference type="SAM" id="Phobius"/>
    </source>
</evidence>
<feature type="transmembrane region" description="Helical" evidence="6">
    <location>
        <begin position="42"/>
        <end position="62"/>
    </location>
</feature>
<evidence type="ECO:0000256" key="1">
    <source>
        <dbReference type="ARBA" id="ARBA00004141"/>
    </source>
</evidence>
<dbReference type="Proteomes" id="UP000322294">
    <property type="component" value="Unassembled WGS sequence"/>
</dbReference>
<feature type="transmembrane region" description="Helical" evidence="6">
    <location>
        <begin position="68"/>
        <end position="89"/>
    </location>
</feature>
<organism evidence="7 8">
    <name type="scientific">Thermosediminibacter litoriperuensis</name>
    <dbReference type="NCBI Taxonomy" id="291989"/>
    <lineage>
        <taxon>Bacteria</taxon>
        <taxon>Bacillati</taxon>
        <taxon>Bacillota</taxon>
        <taxon>Clostridia</taxon>
        <taxon>Thermosediminibacterales</taxon>
        <taxon>Thermosediminibacteraceae</taxon>
        <taxon>Thermosediminibacter</taxon>
    </lineage>
</organism>
<feature type="transmembrane region" description="Helical" evidence="6">
    <location>
        <begin position="96"/>
        <end position="114"/>
    </location>
</feature>
<evidence type="ECO:0000256" key="2">
    <source>
        <dbReference type="ARBA" id="ARBA00022475"/>
    </source>
</evidence>
<gene>
    <name evidence="7" type="ORF">LZ11_00538</name>
</gene>
<comment type="subcellular location">
    <subcellularLocation>
        <location evidence="1">Membrane</location>
        <topology evidence="1">Multi-pass membrane protein</topology>
    </subcellularLocation>
</comment>
<sequence>MNNAFELEEQKGNLFQRLDGRVKLISAVLYVAVVTTIHTWEYLVACFLLYLILLCILGFPVLNALRRIIWPVLFVGVMNAALIFINFYANQQYGRGAVLFLRALCAILVLNTAISSMTFRDLLFSMRALHVPDVLVNLVGFTVRYADILTDELSRMMIARKARGYAGGKNFWHTNAMKVIGQTVAVLFLRSFERSERVYSAMLSRGYSGDIRLVQIPEKPGKKDLLVGAAVVAVPLAFKIAELGAVSWITR</sequence>
<evidence type="ECO:0000256" key="3">
    <source>
        <dbReference type="ARBA" id="ARBA00022692"/>
    </source>
</evidence>
<keyword evidence="5 6" id="KW-0472">Membrane</keyword>
<name>A0A5S5AWZ4_9FIRM</name>
<accession>A0A5S5AWZ4</accession>